<dbReference type="Pfam" id="PF19654">
    <property type="entry name" value="DUF6157"/>
    <property type="match status" value="1"/>
</dbReference>
<comment type="caution">
    <text evidence="1">The sequence shown here is derived from an EMBL/GenBank/DDBJ whole genome shotgun (WGS) entry which is preliminary data.</text>
</comment>
<name>A0A841H6V7_9BACT</name>
<evidence type="ECO:0000313" key="2">
    <source>
        <dbReference type="Proteomes" id="UP000582837"/>
    </source>
</evidence>
<dbReference type="Proteomes" id="UP000582837">
    <property type="component" value="Unassembled WGS sequence"/>
</dbReference>
<dbReference type="AlphaFoldDB" id="A0A841H6V7"/>
<sequence>MSYTNTFIRISPDCPVEHSVVPEPRAGQKTVPLLQYELLSSAPYRYTGDDVIYEVHVRHKQIADDELAARAGEIRAELFSKPHPCLRASMLPKKYGWGVHYDEQGRIALYGAESPEYQRFLQPDSGVTVLNAMRNKKAS</sequence>
<protein>
    <submittedName>
        <fullName evidence="1">Uncharacterized protein</fullName>
    </submittedName>
</protein>
<dbReference type="RefSeq" id="WP_170034103.1">
    <property type="nucleotide sequence ID" value="NZ_JABDTL010000001.1"/>
</dbReference>
<dbReference type="EMBL" id="JACHIA010000037">
    <property type="protein sequence ID" value="MBB6074025.1"/>
    <property type="molecule type" value="Genomic_DNA"/>
</dbReference>
<organism evidence="1 2">
    <name type="scientific">Longimicrobium terrae</name>
    <dbReference type="NCBI Taxonomy" id="1639882"/>
    <lineage>
        <taxon>Bacteria</taxon>
        <taxon>Pseudomonadati</taxon>
        <taxon>Gemmatimonadota</taxon>
        <taxon>Longimicrobiia</taxon>
        <taxon>Longimicrobiales</taxon>
        <taxon>Longimicrobiaceae</taxon>
        <taxon>Longimicrobium</taxon>
    </lineage>
</organism>
<reference evidence="1 2" key="1">
    <citation type="submission" date="2020-08" db="EMBL/GenBank/DDBJ databases">
        <title>Genomic Encyclopedia of Type Strains, Phase IV (KMG-IV): sequencing the most valuable type-strain genomes for metagenomic binning, comparative biology and taxonomic classification.</title>
        <authorList>
            <person name="Goeker M."/>
        </authorList>
    </citation>
    <scope>NUCLEOTIDE SEQUENCE [LARGE SCALE GENOMIC DNA]</scope>
    <source>
        <strain evidence="1 2">DSM 29007</strain>
    </source>
</reference>
<keyword evidence="2" id="KW-1185">Reference proteome</keyword>
<dbReference type="InterPro" id="IPR046155">
    <property type="entry name" value="DUF6157"/>
</dbReference>
<proteinExistence type="predicted"/>
<accession>A0A841H6V7</accession>
<evidence type="ECO:0000313" key="1">
    <source>
        <dbReference type="EMBL" id="MBB6074025.1"/>
    </source>
</evidence>
<gene>
    <name evidence="1" type="ORF">HNQ61_005706</name>
</gene>